<dbReference type="Proteomes" id="UP000048984">
    <property type="component" value="Unassembled WGS sequence"/>
</dbReference>
<dbReference type="RefSeq" id="WP_054360597.1">
    <property type="nucleotide sequence ID" value="NZ_LJYW01000001.1"/>
</dbReference>
<dbReference type="InterPro" id="IPR029063">
    <property type="entry name" value="SAM-dependent_MTases_sf"/>
</dbReference>
<evidence type="ECO:0008006" key="3">
    <source>
        <dbReference type="Google" id="ProtNLM"/>
    </source>
</evidence>
<dbReference type="AlphaFoldDB" id="A0A0P6VNK7"/>
<accession>A0A0P6VNK7</accession>
<evidence type="ECO:0000313" key="1">
    <source>
        <dbReference type="EMBL" id="KPL54430.1"/>
    </source>
</evidence>
<keyword evidence="2" id="KW-1185">Reference proteome</keyword>
<evidence type="ECO:0000313" key="2">
    <source>
        <dbReference type="Proteomes" id="UP000048984"/>
    </source>
</evidence>
<organism evidence="1 2">
    <name type="scientific">Prosthecodimorpha hirschii</name>
    <dbReference type="NCBI Taxonomy" id="665126"/>
    <lineage>
        <taxon>Bacteria</taxon>
        <taxon>Pseudomonadati</taxon>
        <taxon>Pseudomonadota</taxon>
        <taxon>Alphaproteobacteria</taxon>
        <taxon>Hyphomicrobiales</taxon>
        <taxon>Ancalomicrobiaceae</taxon>
        <taxon>Prosthecodimorpha</taxon>
    </lineage>
</organism>
<reference evidence="1 2" key="1">
    <citation type="submission" date="2015-09" db="EMBL/GenBank/DDBJ databases">
        <authorList>
            <person name="Jackson K.R."/>
            <person name="Lunt B.L."/>
            <person name="Fisher J.N.B."/>
            <person name="Gardner A.V."/>
            <person name="Bailey M.E."/>
            <person name="Deus L.M."/>
            <person name="Earl A.S."/>
            <person name="Gibby P.D."/>
            <person name="Hartmann K.A."/>
            <person name="Liu J.E."/>
            <person name="Manci A.M."/>
            <person name="Nielsen D.A."/>
            <person name="Solomon M.B."/>
            <person name="Breakwell D.P."/>
            <person name="Burnett S.H."/>
            <person name="Grose J.H."/>
        </authorList>
    </citation>
    <scope>NUCLEOTIDE SEQUENCE [LARGE SCALE GENOMIC DNA]</scope>
    <source>
        <strain evidence="1 2">16</strain>
    </source>
</reference>
<reference evidence="1 2" key="2">
    <citation type="submission" date="2015-10" db="EMBL/GenBank/DDBJ databases">
        <title>Draft Genome Sequence of Prosthecomicrobium hirschii ATCC 27832.</title>
        <authorList>
            <person name="Daniel J."/>
            <person name="Givan S.A."/>
            <person name="Brun Y.V."/>
            <person name="Brown P.J."/>
        </authorList>
    </citation>
    <scope>NUCLEOTIDE SEQUENCE [LARGE SCALE GENOMIC DNA]</scope>
    <source>
        <strain evidence="1 2">16</strain>
    </source>
</reference>
<sequence>MKPSEVAFFTEELGRARRYMEFGSGGSTVLASRMVEKVATVESDPLWIGRVLREAGENRTRIHPILVDVGPVGALGYPSDTRTRALWPNYHEEPWGRLGRTDFDLYLVDGRFRVACFLQVLLRAKPDARILVHDYRPRPHYHVMERVGRLEREVGSLALFVPRQAPPLKRIERFMVRYRVDPA</sequence>
<dbReference type="EMBL" id="LJYW01000001">
    <property type="protein sequence ID" value="KPL54430.1"/>
    <property type="molecule type" value="Genomic_DNA"/>
</dbReference>
<protein>
    <recommendedName>
        <fullName evidence="3">Class I SAM-dependent methyltransferase</fullName>
    </recommendedName>
</protein>
<gene>
    <name evidence="1" type="ORF">ABB55_21250</name>
</gene>
<proteinExistence type="predicted"/>
<dbReference type="STRING" id="665126.ABB55_21250"/>
<comment type="caution">
    <text evidence="1">The sequence shown here is derived from an EMBL/GenBank/DDBJ whole genome shotgun (WGS) entry which is preliminary data.</text>
</comment>
<dbReference type="Gene3D" id="3.40.50.150">
    <property type="entry name" value="Vaccinia Virus protein VP39"/>
    <property type="match status" value="1"/>
</dbReference>
<name>A0A0P6VNK7_9HYPH</name>